<dbReference type="GO" id="GO:0016705">
    <property type="term" value="F:oxidoreductase activity, acting on paired donors, with incorporation or reduction of molecular oxygen"/>
    <property type="evidence" value="ECO:0007669"/>
    <property type="project" value="UniProtKB-ARBA"/>
</dbReference>
<evidence type="ECO:0000259" key="6">
    <source>
        <dbReference type="PROSITE" id="PS51296"/>
    </source>
</evidence>
<dbReference type="InterPro" id="IPR017941">
    <property type="entry name" value="Rieske_2Fe-2S"/>
</dbReference>
<organism evidence="7 8">
    <name type="scientific">Candidatus Aeolococcus gillhamiae</name>
    <dbReference type="NCBI Taxonomy" id="3127015"/>
    <lineage>
        <taxon>Bacteria</taxon>
        <taxon>Bacillati</taxon>
        <taxon>Candidatus Dormiibacterota</taxon>
        <taxon>Candidatus Dormibacteria</taxon>
        <taxon>Candidatus Aeolococcales</taxon>
        <taxon>Candidatus Aeolococcaceae</taxon>
        <taxon>Candidatus Aeolococcus</taxon>
    </lineage>
</organism>
<sequence length="57" mass="6230">LHEGPLEDGVVTCPWHGSRFRIDTGQALRGPATFPQPTFTVREADGQVSLELRQPSA</sequence>
<evidence type="ECO:0000313" key="7">
    <source>
        <dbReference type="EMBL" id="MBJ7593943.1"/>
    </source>
</evidence>
<feature type="region of interest" description="Disordered" evidence="5">
    <location>
        <begin position="28"/>
        <end position="57"/>
    </location>
</feature>
<evidence type="ECO:0000256" key="2">
    <source>
        <dbReference type="ARBA" id="ARBA00022723"/>
    </source>
</evidence>
<dbReference type="Pfam" id="PF00355">
    <property type="entry name" value="Rieske"/>
    <property type="match status" value="1"/>
</dbReference>
<evidence type="ECO:0000256" key="3">
    <source>
        <dbReference type="ARBA" id="ARBA00023004"/>
    </source>
</evidence>
<gene>
    <name evidence="7" type="ORF">JF886_03625</name>
</gene>
<evidence type="ECO:0000313" key="8">
    <source>
        <dbReference type="Proteomes" id="UP000606991"/>
    </source>
</evidence>
<accession>A0A934N4K2</accession>
<reference evidence="7 8" key="1">
    <citation type="submission" date="2020-10" db="EMBL/GenBank/DDBJ databases">
        <title>Ca. Dormibacterota MAGs.</title>
        <authorList>
            <person name="Montgomery K."/>
        </authorList>
    </citation>
    <scope>NUCLEOTIDE SEQUENCE [LARGE SCALE GENOMIC DNA]</scope>
    <source>
        <strain evidence="7">SC8812_S17_18</strain>
    </source>
</reference>
<dbReference type="Gene3D" id="2.102.10.10">
    <property type="entry name" value="Rieske [2Fe-2S] iron-sulphur domain"/>
    <property type="match status" value="1"/>
</dbReference>
<feature type="domain" description="Rieske" evidence="6">
    <location>
        <begin position="1"/>
        <end position="50"/>
    </location>
</feature>
<dbReference type="SUPFAM" id="SSF50022">
    <property type="entry name" value="ISP domain"/>
    <property type="match status" value="1"/>
</dbReference>
<dbReference type="Proteomes" id="UP000606991">
    <property type="component" value="Unassembled WGS sequence"/>
</dbReference>
<name>A0A934N4K2_9BACT</name>
<keyword evidence="3" id="KW-0408">Iron</keyword>
<dbReference type="InterPro" id="IPR036922">
    <property type="entry name" value="Rieske_2Fe-2S_sf"/>
</dbReference>
<comment type="caution">
    <text evidence="7">The sequence shown here is derived from an EMBL/GenBank/DDBJ whole genome shotgun (WGS) entry which is preliminary data.</text>
</comment>
<dbReference type="GO" id="GO:0046872">
    <property type="term" value="F:metal ion binding"/>
    <property type="evidence" value="ECO:0007669"/>
    <property type="project" value="UniProtKB-KW"/>
</dbReference>
<protein>
    <submittedName>
        <fullName evidence="7">Rieske (2Fe-2S) protein</fullName>
    </submittedName>
</protein>
<evidence type="ECO:0000256" key="5">
    <source>
        <dbReference type="SAM" id="MobiDB-lite"/>
    </source>
</evidence>
<evidence type="ECO:0000256" key="1">
    <source>
        <dbReference type="ARBA" id="ARBA00022714"/>
    </source>
</evidence>
<dbReference type="AlphaFoldDB" id="A0A934N4K2"/>
<dbReference type="PROSITE" id="PS51296">
    <property type="entry name" value="RIESKE"/>
    <property type="match status" value="1"/>
</dbReference>
<feature type="non-terminal residue" evidence="7">
    <location>
        <position position="1"/>
    </location>
</feature>
<proteinExistence type="predicted"/>
<dbReference type="GO" id="GO:0004497">
    <property type="term" value="F:monooxygenase activity"/>
    <property type="evidence" value="ECO:0007669"/>
    <property type="project" value="UniProtKB-ARBA"/>
</dbReference>
<keyword evidence="4" id="KW-0411">Iron-sulfur</keyword>
<keyword evidence="2" id="KW-0479">Metal-binding</keyword>
<dbReference type="EMBL" id="JAEKNS010000043">
    <property type="protein sequence ID" value="MBJ7593943.1"/>
    <property type="molecule type" value="Genomic_DNA"/>
</dbReference>
<evidence type="ECO:0000256" key="4">
    <source>
        <dbReference type="ARBA" id="ARBA00023014"/>
    </source>
</evidence>
<dbReference type="CDD" id="cd03467">
    <property type="entry name" value="Rieske"/>
    <property type="match status" value="1"/>
</dbReference>
<keyword evidence="1" id="KW-0001">2Fe-2S</keyword>
<dbReference type="GO" id="GO:0051537">
    <property type="term" value="F:2 iron, 2 sulfur cluster binding"/>
    <property type="evidence" value="ECO:0007669"/>
    <property type="project" value="UniProtKB-KW"/>
</dbReference>